<comment type="caution">
    <text evidence="3">The sequence shown here is derived from an EMBL/GenBank/DDBJ whole genome shotgun (WGS) entry which is preliminary data.</text>
</comment>
<dbReference type="Gene3D" id="3.40.50.1820">
    <property type="entry name" value="alpha/beta hydrolase"/>
    <property type="match status" value="1"/>
</dbReference>
<evidence type="ECO:0000313" key="4">
    <source>
        <dbReference type="Proteomes" id="UP000481872"/>
    </source>
</evidence>
<dbReference type="PANTHER" id="PTHR11487">
    <property type="entry name" value="THIOESTERASE"/>
    <property type="match status" value="1"/>
</dbReference>
<gene>
    <name evidence="3" type="ORF">G3M99_11820</name>
</gene>
<dbReference type="InterPro" id="IPR012223">
    <property type="entry name" value="TEII"/>
</dbReference>
<evidence type="ECO:0000256" key="1">
    <source>
        <dbReference type="ARBA" id="ARBA00007169"/>
    </source>
</evidence>
<dbReference type="GO" id="GO:0008610">
    <property type="term" value="P:lipid biosynthetic process"/>
    <property type="evidence" value="ECO:0007669"/>
    <property type="project" value="TreeGrafter"/>
</dbReference>
<dbReference type="RefSeq" id="WP_199870300.1">
    <property type="nucleotide sequence ID" value="NZ_JAAGPU010000021.1"/>
</dbReference>
<feature type="domain" description="Thioesterase" evidence="2">
    <location>
        <begin position="22"/>
        <end position="245"/>
    </location>
</feature>
<dbReference type="InterPro" id="IPR029058">
    <property type="entry name" value="AB_hydrolase_fold"/>
</dbReference>
<sequence>MEFKTKTTSWLLTYPNPNDKIRIFCLPCAGSGASIYGQWHKFLPKDIGVYPIQLPGRENRICEDPILDMDSLVKYITNSILPYLDKPFLFFGHSLGARVAFEITHNLNSVYNKIPNCLIVSGSRAPHIPEPNPIHFLPDNEFLNAIGKLSGIPNIIFENKELMNLFLPILRADYTIDETYVFKDKSPLPCPIIAFGGVYDTEASEDEIQDWSAYTSNLFSYSMIEGDHFFFKSHVEELLNKISKIISSYKVPS</sequence>
<dbReference type="Pfam" id="PF00975">
    <property type="entry name" value="Thioesterase"/>
    <property type="match status" value="1"/>
</dbReference>
<dbReference type="AlphaFoldDB" id="A0A6M0H447"/>
<dbReference type="PANTHER" id="PTHR11487:SF0">
    <property type="entry name" value="S-ACYL FATTY ACID SYNTHASE THIOESTERASE, MEDIUM CHAIN"/>
    <property type="match status" value="1"/>
</dbReference>
<evidence type="ECO:0000259" key="2">
    <source>
        <dbReference type="Pfam" id="PF00975"/>
    </source>
</evidence>
<dbReference type="Proteomes" id="UP000481872">
    <property type="component" value="Unassembled WGS sequence"/>
</dbReference>
<dbReference type="SUPFAM" id="SSF53474">
    <property type="entry name" value="alpha/beta-Hydrolases"/>
    <property type="match status" value="1"/>
</dbReference>
<protein>
    <submittedName>
        <fullName evidence="3">Thioesterase</fullName>
    </submittedName>
</protein>
<organism evidence="3 4">
    <name type="scientific">Clostridium senegalense</name>
    <dbReference type="NCBI Taxonomy" id="1465809"/>
    <lineage>
        <taxon>Bacteria</taxon>
        <taxon>Bacillati</taxon>
        <taxon>Bacillota</taxon>
        <taxon>Clostridia</taxon>
        <taxon>Eubacteriales</taxon>
        <taxon>Clostridiaceae</taxon>
        <taxon>Clostridium</taxon>
    </lineage>
</organism>
<proteinExistence type="inferred from homology"/>
<comment type="similarity">
    <text evidence="1">Belongs to the thioesterase family.</text>
</comment>
<name>A0A6M0H447_9CLOT</name>
<dbReference type="InterPro" id="IPR001031">
    <property type="entry name" value="Thioesterase"/>
</dbReference>
<evidence type="ECO:0000313" key="3">
    <source>
        <dbReference type="EMBL" id="NEU05526.1"/>
    </source>
</evidence>
<accession>A0A6M0H447</accession>
<keyword evidence="4" id="KW-1185">Reference proteome</keyword>
<reference evidence="3 4" key="1">
    <citation type="submission" date="2020-02" db="EMBL/GenBank/DDBJ databases">
        <title>Genome assembly of a novel Clostridium senegalense strain.</title>
        <authorList>
            <person name="Gupta T.B."/>
            <person name="Jauregui R."/>
            <person name="Maclean P."/>
            <person name="Nawarathana A."/>
            <person name="Brightwell G."/>
        </authorList>
    </citation>
    <scope>NUCLEOTIDE SEQUENCE [LARGE SCALE GENOMIC DNA]</scope>
    <source>
        <strain evidence="3 4">AGRFS4</strain>
    </source>
</reference>
<dbReference type="EMBL" id="JAAGPU010000021">
    <property type="protein sequence ID" value="NEU05526.1"/>
    <property type="molecule type" value="Genomic_DNA"/>
</dbReference>